<proteinExistence type="predicted"/>
<organism evidence="1">
    <name type="scientific">Pyricularia oryzae (strain Y34)</name>
    <name type="common">Rice blast fungus</name>
    <name type="synonym">Magnaporthe oryzae</name>
    <dbReference type="NCBI Taxonomy" id="1143189"/>
    <lineage>
        <taxon>Eukaryota</taxon>
        <taxon>Fungi</taxon>
        <taxon>Dikarya</taxon>
        <taxon>Ascomycota</taxon>
        <taxon>Pezizomycotina</taxon>
        <taxon>Sordariomycetes</taxon>
        <taxon>Sordariomycetidae</taxon>
        <taxon>Magnaporthales</taxon>
        <taxon>Pyriculariaceae</taxon>
        <taxon>Pyricularia</taxon>
    </lineage>
</organism>
<dbReference type="EMBL" id="JH792948">
    <property type="protein sequence ID" value="ELQ41562.1"/>
    <property type="molecule type" value="Genomic_DNA"/>
</dbReference>
<dbReference type="AlphaFoldDB" id="A0AA97P4I7"/>
<name>A0AA97P4I7_PYRO3</name>
<accession>A0AA97P4I7</accession>
<sequence>MEPSDAHYPYACDAIMGLIGKVNSPSLLSKAEKKLCAWCFKNC</sequence>
<evidence type="ECO:0000313" key="1">
    <source>
        <dbReference type="EMBL" id="ELQ41562.1"/>
    </source>
</evidence>
<protein>
    <submittedName>
        <fullName evidence="1">Uncharacterized protein</fullName>
    </submittedName>
</protein>
<reference evidence="1" key="1">
    <citation type="journal article" date="2012" name="PLoS Genet.">
        <title>Comparative analysis of the genomes of two field isolates of the rice blast fungus Magnaporthe oryzae.</title>
        <authorList>
            <person name="Xue M."/>
            <person name="Yang J."/>
            <person name="Li Z."/>
            <person name="Hu S."/>
            <person name="Yao N."/>
            <person name="Dean R.A."/>
            <person name="Zhao W."/>
            <person name="Shen M."/>
            <person name="Zhang H."/>
            <person name="Li C."/>
            <person name="Liu L."/>
            <person name="Cao L."/>
            <person name="Xu X."/>
            <person name="Xing Y."/>
            <person name="Hsiang T."/>
            <person name="Zhang Z."/>
            <person name="Xu J.R."/>
            <person name="Peng Y.L."/>
        </authorList>
    </citation>
    <scope>NUCLEOTIDE SEQUENCE</scope>
    <source>
        <strain evidence="1">Y34</strain>
    </source>
</reference>
<dbReference type="Proteomes" id="UP000011086">
    <property type="component" value="Unassembled WGS sequence"/>
</dbReference>
<gene>
    <name evidence="1" type="ORF">OOU_Y34scaffold00268g4</name>
</gene>